<gene>
    <name evidence="2" type="ORF">AGERDE_LOCUS12659</name>
</gene>
<evidence type="ECO:0000313" key="3">
    <source>
        <dbReference type="Proteomes" id="UP000789831"/>
    </source>
</evidence>
<proteinExistence type="predicted"/>
<evidence type="ECO:0000313" key="2">
    <source>
        <dbReference type="EMBL" id="CAG8680606.1"/>
    </source>
</evidence>
<dbReference type="EMBL" id="CAJVPL010010240">
    <property type="protein sequence ID" value="CAG8680606.1"/>
    <property type="molecule type" value="Genomic_DNA"/>
</dbReference>
<name>A0A9N9EKF9_9GLOM</name>
<organism evidence="2 3">
    <name type="scientific">Ambispora gerdemannii</name>
    <dbReference type="NCBI Taxonomy" id="144530"/>
    <lineage>
        <taxon>Eukaryota</taxon>
        <taxon>Fungi</taxon>
        <taxon>Fungi incertae sedis</taxon>
        <taxon>Mucoromycota</taxon>
        <taxon>Glomeromycotina</taxon>
        <taxon>Glomeromycetes</taxon>
        <taxon>Archaeosporales</taxon>
        <taxon>Ambisporaceae</taxon>
        <taxon>Ambispora</taxon>
    </lineage>
</organism>
<protein>
    <submittedName>
        <fullName evidence="2">4088_t:CDS:1</fullName>
    </submittedName>
</protein>
<sequence>MNNTFDNTQWNQESHVSSNSNTVATITNAITTTDATTTTDTYEGFRSSRKRHCPSSSEKKSFIWKYFIEKNNPNGPGKIMVCSLNLANGKPCQKTYTAFSSTSNAIQHLANIHAIVKQEKLHIK</sequence>
<evidence type="ECO:0000256" key="1">
    <source>
        <dbReference type="SAM" id="MobiDB-lite"/>
    </source>
</evidence>
<dbReference type="AlphaFoldDB" id="A0A9N9EKF9"/>
<reference evidence="2" key="1">
    <citation type="submission" date="2021-06" db="EMBL/GenBank/DDBJ databases">
        <authorList>
            <person name="Kallberg Y."/>
            <person name="Tangrot J."/>
            <person name="Rosling A."/>
        </authorList>
    </citation>
    <scope>NUCLEOTIDE SEQUENCE</scope>
    <source>
        <strain evidence="2">MT106</strain>
    </source>
</reference>
<comment type="caution">
    <text evidence="2">The sequence shown here is derived from an EMBL/GenBank/DDBJ whole genome shotgun (WGS) entry which is preliminary data.</text>
</comment>
<accession>A0A9N9EKF9</accession>
<dbReference type="Proteomes" id="UP000789831">
    <property type="component" value="Unassembled WGS sequence"/>
</dbReference>
<feature type="region of interest" description="Disordered" evidence="1">
    <location>
        <begin position="1"/>
        <end position="21"/>
    </location>
</feature>
<dbReference type="OrthoDB" id="2443165at2759"/>
<feature type="compositionally biased region" description="Polar residues" evidence="1">
    <location>
        <begin position="1"/>
        <end position="15"/>
    </location>
</feature>
<feature type="non-terminal residue" evidence="2">
    <location>
        <position position="124"/>
    </location>
</feature>
<keyword evidence="3" id="KW-1185">Reference proteome</keyword>